<dbReference type="HOGENOM" id="CLU_1341855_0_0_4"/>
<reference evidence="2 3" key="1">
    <citation type="journal article" date="2009" name="PLoS Genet.">
        <title>The complete genome and proteome of Laribacter hongkongensis reveal potential mechanisms for adaptations to different temperatures and habitats.</title>
        <authorList>
            <person name="Woo P.C."/>
            <person name="Lau S.K."/>
            <person name="Tse H."/>
            <person name="Teng J.L."/>
            <person name="Curreem S.O."/>
            <person name="Tsang A.K."/>
            <person name="Fan R.Y."/>
            <person name="Wong G.K."/>
            <person name="Huang Y."/>
            <person name="Loman N.J."/>
            <person name="Snyder L.A."/>
            <person name="Cai J.J."/>
            <person name="Huang J.D."/>
            <person name="Mak W."/>
            <person name="Pallen M.J."/>
            <person name="Lok S."/>
            <person name="Yuen K.Y."/>
        </authorList>
    </citation>
    <scope>NUCLEOTIDE SEQUENCE [LARGE SCALE GENOMIC DNA]</scope>
    <source>
        <strain evidence="2 3">HLHK9</strain>
    </source>
</reference>
<protein>
    <submittedName>
        <fullName evidence="2">Uncharacterized protein</fullName>
    </submittedName>
</protein>
<evidence type="ECO:0000313" key="2">
    <source>
        <dbReference type="EMBL" id="ACO74721.1"/>
    </source>
</evidence>
<name>C1D8D1_LARHH</name>
<organism evidence="2 3">
    <name type="scientific">Laribacter hongkongensis (strain HLHK9)</name>
    <dbReference type="NCBI Taxonomy" id="557598"/>
    <lineage>
        <taxon>Bacteria</taxon>
        <taxon>Pseudomonadati</taxon>
        <taxon>Pseudomonadota</taxon>
        <taxon>Betaproteobacteria</taxon>
        <taxon>Neisseriales</taxon>
        <taxon>Aquaspirillaceae</taxon>
        <taxon>Laribacter</taxon>
    </lineage>
</organism>
<dbReference type="AlphaFoldDB" id="C1D8D1"/>
<dbReference type="EMBL" id="CP001154">
    <property type="protein sequence ID" value="ACO74721.1"/>
    <property type="molecule type" value="Genomic_DNA"/>
</dbReference>
<dbReference type="Proteomes" id="UP000002010">
    <property type="component" value="Chromosome"/>
</dbReference>
<evidence type="ECO:0000256" key="1">
    <source>
        <dbReference type="SAM" id="MobiDB-lite"/>
    </source>
</evidence>
<keyword evidence="3" id="KW-1185">Reference proteome</keyword>
<dbReference type="KEGG" id="lhk:LHK_01736"/>
<accession>C1D8D1</accession>
<proteinExistence type="predicted"/>
<evidence type="ECO:0000313" key="3">
    <source>
        <dbReference type="Proteomes" id="UP000002010"/>
    </source>
</evidence>
<feature type="region of interest" description="Disordered" evidence="1">
    <location>
        <begin position="182"/>
        <end position="204"/>
    </location>
</feature>
<gene>
    <name evidence="2" type="ordered locus">LHK_01736</name>
</gene>
<sequence>MCRMYYKSVGRGIWPFARPDDISGSFRSLDSMMSIWNDPRYKVCAAATIGLAMYCLPMLRELMIMSTGRGKTQGEDYIRAIAFAERAFILIISKIETYLHEVKDIKKIEAAKAGGAFENWGKSKPAWKSFAETKFREHKSITVKSVVLEIIICHEKGVQGFFPSEKGEPVPSESTVHRVVSAIRPAGGSKRGRPRNRAVQSDDD</sequence>